<accession>A0A412G2W9</accession>
<dbReference type="EMBL" id="QRUP01000007">
    <property type="protein sequence ID" value="RGR74832.1"/>
    <property type="molecule type" value="Genomic_DNA"/>
</dbReference>
<evidence type="ECO:0000313" key="3">
    <source>
        <dbReference type="EMBL" id="RGR74832.1"/>
    </source>
</evidence>
<dbReference type="AlphaFoldDB" id="A0A412G2W9"/>
<dbReference type="Proteomes" id="UP000284178">
    <property type="component" value="Unassembled WGS sequence"/>
</dbReference>
<sequence>MKVLIGQFINEANANIPVKDEITTFDIAFGDELIEKMQVGDIFEQAGIEIIPSVYAVSGASGVIKRHTFDYIEACFLNAVREHLHEIDGIYLMLHGASEVDGLGSGDHHILKAIRELVGPYIPITVACDPHGNLCQDYVEATTAIRSYRQSPHTDSRDTWRKMAQMVCDLVKDRRNIHSVYRKLPMILGGEQSVSADEPVRSINQYLDELEQDPRILSCSWHVGYIRHDTDVAGCGIVVVPATEADQAYAEEVADKLADYVWNKRHEFHYTGTTAKPEDALAMALSFEGKPFVITDSGDNTTSGATGWNTFILRQALAAKSDKRILFASICDPKTCDLLDGLDLGTKTEIELGVGHDAMSEKVKLEVTVLSKGEVVRPIGIGTEGIAKTFGKCVVVHVEGTAIDIIVANHRQSYAHAIQFESAGVNWMDYDVTVVKQGYIFPYLKENAAGYVMSLTDGATPQDTASIPFKRIMRPMFPVDQI</sequence>
<name>A0A412G2W9_9FIRM</name>
<dbReference type="GeneID" id="83015153"/>
<protein>
    <submittedName>
        <fullName evidence="3">Microcystin degradation protein MlrC</fullName>
    </submittedName>
</protein>
<organism evidence="3 4">
    <name type="scientific">Holdemania filiformis</name>
    <dbReference type="NCBI Taxonomy" id="61171"/>
    <lineage>
        <taxon>Bacteria</taxon>
        <taxon>Bacillati</taxon>
        <taxon>Bacillota</taxon>
        <taxon>Erysipelotrichia</taxon>
        <taxon>Erysipelotrichales</taxon>
        <taxon>Erysipelotrichaceae</taxon>
        <taxon>Holdemania</taxon>
    </lineage>
</organism>
<gene>
    <name evidence="3" type="ORF">DWY25_07010</name>
</gene>
<dbReference type="InterPro" id="IPR015995">
    <property type="entry name" value="MlrC_N"/>
</dbReference>
<keyword evidence="4" id="KW-1185">Reference proteome</keyword>
<dbReference type="Pfam" id="PF07171">
    <property type="entry name" value="MlrC_C"/>
    <property type="match status" value="1"/>
</dbReference>
<reference evidence="3 4" key="1">
    <citation type="submission" date="2018-08" db="EMBL/GenBank/DDBJ databases">
        <title>A genome reference for cultivated species of the human gut microbiota.</title>
        <authorList>
            <person name="Zou Y."/>
            <person name="Xue W."/>
            <person name="Luo G."/>
        </authorList>
    </citation>
    <scope>NUCLEOTIDE SEQUENCE [LARGE SCALE GENOMIC DNA]</scope>
    <source>
        <strain evidence="3 4">AF24-29</strain>
    </source>
</reference>
<evidence type="ECO:0000313" key="4">
    <source>
        <dbReference type="Proteomes" id="UP000284178"/>
    </source>
</evidence>
<evidence type="ECO:0000259" key="2">
    <source>
        <dbReference type="Pfam" id="PF07364"/>
    </source>
</evidence>
<feature type="domain" description="Microcystin LR degradation protein MlrC N-terminal" evidence="2">
    <location>
        <begin position="2"/>
        <end position="284"/>
    </location>
</feature>
<comment type="caution">
    <text evidence="3">The sequence shown here is derived from an EMBL/GenBank/DDBJ whole genome shotgun (WGS) entry which is preliminary data.</text>
</comment>
<dbReference type="InterPro" id="IPR010799">
    <property type="entry name" value="MlrC_C"/>
</dbReference>
<feature type="domain" description="Microcystin LR degradation protein MlrC C-terminal" evidence="1">
    <location>
        <begin position="294"/>
        <end position="471"/>
    </location>
</feature>
<evidence type="ECO:0000259" key="1">
    <source>
        <dbReference type="Pfam" id="PF07171"/>
    </source>
</evidence>
<dbReference type="Pfam" id="PF07364">
    <property type="entry name" value="DUF1485"/>
    <property type="match status" value="1"/>
</dbReference>
<dbReference type="RefSeq" id="WP_117894639.1">
    <property type="nucleotide sequence ID" value="NZ_CABJCV010000007.1"/>
</dbReference>
<proteinExistence type="predicted"/>